<proteinExistence type="predicted"/>
<gene>
    <name evidence="1" type="ORF">MRB53_008483</name>
</gene>
<dbReference type="EMBL" id="CM056810">
    <property type="protein sequence ID" value="KAJ8646735.1"/>
    <property type="molecule type" value="Genomic_DNA"/>
</dbReference>
<keyword evidence="2" id="KW-1185">Reference proteome</keyword>
<evidence type="ECO:0000313" key="1">
    <source>
        <dbReference type="EMBL" id="KAJ8646735.1"/>
    </source>
</evidence>
<reference evidence="1 2" key="1">
    <citation type="journal article" date="2022" name="Hortic Res">
        <title>A haplotype resolved chromosomal level avocado genome allows analysis of novel avocado genes.</title>
        <authorList>
            <person name="Nath O."/>
            <person name="Fletcher S.J."/>
            <person name="Hayward A."/>
            <person name="Shaw L.M."/>
            <person name="Masouleh A.K."/>
            <person name="Furtado A."/>
            <person name="Henry R.J."/>
            <person name="Mitter N."/>
        </authorList>
    </citation>
    <scope>NUCLEOTIDE SEQUENCE [LARGE SCALE GENOMIC DNA]</scope>
    <source>
        <strain evidence="2">cv. Hass</strain>
    </source>
</reference>
<organism evidence="1 2">
    <name type="scientific">Persea americana</name>
    <name type="common">Avocado</name>
    <dbReference type="NCBI Taxonomy" id="3435"/>
    <lineage>
        <taxon>Eukaryota</taxon>
        <taxon>Viridiplantae</taxon>
        <taxon>Streptophyta</taxon>
        <taxon>Embryophyta</taxon>
        <taxon>Tracheophyta</taxon>
        <taxon>Spermatophyta</taxon>
        <taxon>Magnoliopsida</taxon>
        <taxon>Magnoliidae</taxon>
        <taxon>Laurales</taxon>
        <taxon>Lauraceae</taxon>
        <taxon>Persea</taxon>
    </lineage>
</organism>
<protein>
    <submittedName>
        <fullName evidence="1">Uncharacterized protein</fullName>
    </submittedName>
</protein>
<comment type="caution">
    <text evidence="1">The sequence shown here is derived from an EMBL/GenBank/DDBJ whole genome shotgun (WGS) entry which is preliminary data.</text>
</comment>
<sequence>MERDFMGLNLKDPMAMVKEETVDGGKDQVFMGGCEMQRAFSNKVSTLPHFMSFKAAPEERPRKIIFDPLASSAFQPIPPTNVFNSNHKPSGVSQSQKTFNLDRHGAHSVMQTYPFNSVDASYRSHEIRTFPVSNHPLTVAMTNPIFKIHGAVGGLNVTTNSSMQQPLGVIPVTNPNPVVPFTGSVAGTYSPRSTSKPVDAPGQLTIFYAGAVNVYNDTSPEKAQAIMLMAGNGSPVTANAVTPRVPVPSSVPKYVVGDGIHGNQSHAMPLCSGLSSPISVTSHSGGQSGGASCNTDDLIPIKTIGVVAPRSQPEPPKTVTSLGSTAATLMPSAVPQARKASLARFLEKRKERVTNAAPYPKKSIEDATGADIVGFAGKSQTSVVPLRSKDQS</sequence>
<accession>A0ACC2MM04</accession>
<evidence type="ECO:0000313" key="2">
    <source>
        <dbReference type="Proteomes" id="UP001234297"/>
    </source>
</evidence>
<name>A0ACC2MM04_PERAE</name>
<dbReference type="Proteomes" id="UP001234297">
    <property type="component" value="Chromosome 2"/>
</dbReference>